<feature type="domain" description="PD-(D/E)XK endonuclease-like" evidence="8">
    <location>
        <begin position="104"/>
        <end position="243"/>
    </location>
</feature>
<keyword evidence="7" id="KW-0234">DNA repair</keyword>
<dbReference type="Gene3D" id="3.90.320.10">
    <property type="match status" value="1"/>
</dbReference>
<dbReference type="GO" id="GO:0005524">
    <property type="term" value="F:ATP binding"/>
    <property type="evidence" value="ECO:0007669"/>
    <property type="project" value="UniProtKB-KW"/>
</dbReference>
<dbReference type="AlphaFoldDB" id="A0A934M3F2"/>
<protein>
    <submittedName>
        <fullName evidence="9">PD-(D/E)XK nuclease family protein</fullName>
    </submittedName>
</protein>
<dbReference type="Proteomes" id="UP000622687">
    <property type="component" value="Unassembled WGS sequence"/>
</dbReference>
<dbReference type="GO" id="GO:0016787">
    <property type="term" value="F:hydrolase activity"/>
    <property type="evidence" value="ECO:0007669"/>
    <property type="project" value="UniProtKB-KW"/>
</dbReference>
<gene>
    <name evidence="9" type="ORF">I6U51_22875</name>
</gene>
<dbReference type="GO" id="GO:0003677">
    <property type="term" value="F:DNA binding"/>
    <property type="evidence" value="ECO:0007669"/>
    <property type="project" value="UniProtKB-KW"/>
</dbReference>
<evidence type="ECO:0000256" key="3">
    <source>
        <dbReference type="ARBA" id="ARBA00022801"/>
    </source>
</evidence>
<dbReference type="GO" id="GO:0006281">
    <property type="term" value="P:DNA repair"/>
    <property type="evidence" value="ECO:0007669"/>
    <property type="project" value="UniProtKB-KW"/>
</dbReference>
<dbReference type="InterPro" id="IPR011604">
    <property type="entry name" value="PDDEXK-like_dom_sf"/>
</dbReference>
<reference evidence="9" key="1">
    <citation type="submission" date="2020-12" db="EMBL/GenBank/DDBJ databases">
        <title>Clostridium thailandense sp. nov., a novel acetogenic bacterium isolated from peat land soil in Thailand.</title>
        <authorList>
            <person name="Chaikitkaew S."/>
            <person name="Birkeland N.K."/>
        </authorList>
    </citation>
    <scope>NUCLEOTIDE SEQUENCE</scope>
    <source>
        <strain evidence="9">DSM 17425</strain>
    </source>
</reference>
<keyword evidence="2" id="KW-0227">DNA damage</keyword>
<evidence type="ECO:0000256" key="6">
    <source>
        <dbReference type="ARBA" id="ARBA00023125"/>
    </source>
</evidence>
<comment type="caution">
    <text evidence="9">The sequence shown here is derived from an EMBL/GenBank/DDBJ whole genome shotgun (WGS) entry which is preliminary data.</text>
</comment>
<evidence type="ECO:0000313" key="10">
    <source>
        <dbReference type="Proteomes" id="UP000622687"/>
    </source>
</evidence>
<dbReference type="InterPro" id="IPR038726">
    <property type="entry name" value="PDDEXK_AddAB-type"/>
</dbReference>
<dbReference type="GO" id="GO:0004386">
    <property type="term" value="F:helicase activity"/>
    <property type="evidence" value="ECO:0007669"/>
    <property type="project" value="UniProtKB-KW"/>
</dbReference>
<accession>A0A934M3F2</accession>
<feature type="domain" description="PD-(D/E)XK endonuclease-like" evidence="8">
    <location>
        <begin position="16"/>
        <end position="97"/>
    </location>
</feature>
<organism evidence="9 10">
    <name type="scientific">Clostridium aciditolerans</name>
    <dbReference type="NCBI Taxonomy" id="339861"/>
    <lineage>
        <taxon>Bacteria</taxon>
        <taxon>Bacillati</taxon>
        <taxon>Bacillota</taxon>
        <taxon>Clostridia</taxon>
        <taxon>Eubacteriales</taxon>
        <taxon>Clostridiaceae</taxon>
        <taxon>Clostridium</taxon>
    </lineage>
</organism>
<keyword evidence="5" id="KW-0067">ATP-binding</keyword>
<keyword evidence="4" id="KW-0347">Helicase</keyword>
<name>A0A934M3F2_9CLOT</name>
<proteinExistence type="predicted"/>
<evidence type="ECO:0000256" key="4">
    <source>
        <dbReference type="ARBA" id="ARBA00022806"/>
    </source>
</evidence>
<evidence type="ECO:0000256" key="5">
    <source>
        <dbReference type="ARBA" id="ARBA00022840"/>
    </source>
</evidence>
<keyword evidence="3" id="KW-0378">Hydrolase</keyword>
<evidence type="ECO:0000313" key="9">
    <source>
        <dbReference type="EMBL" id="MBI6875519.1"/>
    </source>
</evidence>
<evidence type="ECO:0000256" key="7">
    <source>
        <dbReference type="ARBA" id="ARBA00023204"/>
    </source>
</evidence>
<keyword evidence="1" id="KW-0547">Nucleotide-binding</keyword>
<evidence type="ECO:0000256" key="1">
    <source>
        <dbReference type="ARBA" id="ARBA00022741"/>
    </source>
</evidence>
<keyword evidence="10" id="KW-1185">Reference proteome</keyword>
<evidence type="ECO:0000259" key="8">
    <source>
        <dbReference type="Pfam" id="PF12705"/>
    </source>
</evidence>
<dbReference type="Pfam" id="PF12705">
    <property type="entry name" value="PDDEXK_1"/>
    <property type="match status" value="2"/>
</dbReference>
<keyword evidence="6" id="KW-0238">DNA-binding</keyword>
<sequence length="250" mass="30435">MRTVLDVRKLSYFYYSQNSLNTFNKCPLKFKLKYFDNMSWRNDSEEDIEYYEGIKIGLDFHLICERYFSGIPLGNENCNEDINRWTDELLKLMPIEKQNVYLPEYEIKMIKDHIRLQAKYDLIVIKPNNDVEIWDWKTENRKLSRKELEGRFQSIVYMYAAGEKLSETLGKEIKLNQIKMVYWQPQYAEHIITISYSEDKHRKNESTIYELVENINQYDFVTDFNKDLYIKQCKFCEFNYFCNNQKIEFK</sequence>
<dbReference type="EMBL" id="JAEEGB010000045">
    <property type="protein sequence ID" value="MBI6875519.1"/>
    <property type="molecule type" value="Genomic_DNA"/>
</dbReference>
<evidence type="ECO:0000256" key="2">
    <source>
        <dbReference type="ARBA" id="ARBA00022763"/>
    </source>
</evidence>